<evidence type="ECO:0000256" key="3">
    <source>
        <dbReference type="PROSITE-ProRule" id="PRU00284"/>
    </source>
</evidence>
<dbReference type="GO" id="GO:0005886">
    <property type="term" value="C:plasma membrane"/>
    <property type="evidence" value="ECO:0007669"/>
    <property type="project" value="TreeGrafter"/>
</dbReference>
<reference evidence="6" key="2">
    <citation type="submission" date="2019-01" db="EMBL/GenBank/DDBJ databases">
        <title>Genome sequence of Desulfonema ishimotonii strain Tokyo 01.</title>
        <authorList>
            <person name="Fukui M."/>
        </authorList>
    </citation>
    <scope>NUCLEOTIDE SEQUENCE [LARGE SCALE GENOMIC DNA]</scope>
    <source>
        <strain evidence="6">Tokyo 01</strain>
    </source>
</reference>
<evidence type="ECO:0000259" key="4">
    <source>
        <dbReference type="PROSITE" id="PS50111"/>
    </source>
</evidence>
<reference evidence="6" key="1">
    <citation type="submission" date="2017-11" db="EMBL/GenBank/DDBJ databases">
        <authorList>
            <person name="Watanabe M."/>
            <person name="Kojima H."/>
        </authorList>
    </citation>
    <scope>NUCLEOTIDE SEQUENCE [LARGE SCALE GENOMIC DNA]</scope>
    <source>
        <strain evidence="6">Tokyo 01</strain>
    </source>
</reference>
<dbReference type="InterPro" id="IPR004089">
    <property type="entry name" value="MCPsignal_dom"/>
</dbReference>
<dbReference type="GO" id="GO:0007165">
    <property type="term" value="P:signal transduction"/>
    <property type="evidence" value="ECO:0007669"/>
    <property type="project" value="UniProtKB-KW"/>
</dbReference>
<dbReference type="GO" id="GO:0004888">
    <property type="term" value="F:transmembrane signaling receptor activity"/>
    <property type="evidence" value="ECO:0007669"/>
    <property type="project" value="InterPro"/>
</dbReference>
<sequence>MTRSNADNAGEANSLMTQNDAVVRNASHEINALNQSMQEIIRAGEESSGIVRNIDEIAFQTNLLALNAAVEAARAGEAGVGFAVVAAEVKKLAERSARSARNTGALIEDMVRKIRSSADLLIGTHAAFSGVSDSTKNTTGLISEIAAASSEQSMGLDQVNIAVSDMEQIIQKNAAAAEEAASVAESLDTQAWQLDHFIGKLVGLIEGKRR</sequence>
<dbReference type="Gene3D" id="1.10.287.950">
    <property type="entry name" value="Methyl-accepting chemotaxis protein"/>
    <property type="match status" value="1"/>
</dbReference>
<feature type="domain" description="Methyl-accepting transducer" evidence="4">
    <location>
        <begin position="1"/>
        <end position="188"/>
    </location>
</feature>
<proteinExistence type="inferred from homology"/>
<keyword evidence="6" id="KW-1185">Reference proteome</keyword>
<dbReference type="PANTHER" id="PTHR43531">
    <property type="entry name" value="PROTEIN ICFG"/>
    <property type="match status" value="1"/>
</dbReference>
<comment type="caution">
    <text evidence="5">The sequence shown here is derived from an EMBL/GenBank/DDBJ whole genome shotgun (WGS) entry which is preliminary data.</text>
</comment>
<name>A0A401G1B0_9BACT</name>
<dbReference type="SUPFAM" id="SSF58104">
    <property type="entry name" value="Methyl-accepting chemotaxis protein (MCP) signaling domain"/>
    <property type="match status" value="1"/>
</dbReference>
<dbReference type="RefSeq" id="WP_124330130.1">
    <property type="nucleotide sequence ID" value="NZ_BEXT01000001.1"/>
</dbReference>
<dbReference type="GO" id="GO:0006935">
    <property type="term" value="P:chemotaxis"/>
    <property type="evidence" value="ECO:0007669"/>
    <property type="project" value="InterPro"/>
</dbReference>
<evidence type="ECO:0000256" key="2">
    <source>
        <dbReference type="ARBA" id="ARBA00029447"/>
    </source>
</evidence>
<evidence type="ECO:0000256" key="1">
    <source>
        <dbReference type="ARBA" id="ARBA00022481"/>
    </source>
</evidence>
<dbReference type="SMART" id="SM00283">
    <property type="entry name" value="MA"/>
    <property type="match status" value="1"/>
</dbReference>
<evidence type="ECO:0000313" key="6">
    <source>
        <dbReference type="Proteomes" id="UP000288096"/>
    </source>
</evidence>
<dbReference type="EMBL" id="BEXT01000001">
    <property type="protein sequence ID" value="GBC63009.1"/>
    <property type="molecule type" value="Genomic_DNA"/>
</dbReference>
<dbReference type="InterPro" id="IPR051310">
    <property type="entry name" value="MCP_chemotaxis"/>
</dbReference>
<dbReference type="AlphaFoldDB" id="A0A401G1B0"/>
<protein>
    <submittedName>
        <fullName evidence="5">Methyl-accepting chemotaxis protein</fullName>
    </submittedName>
</protein>
<dbReference type="PRINTS" id="PR00260">
    <property type="entry name" value="CHEMTRNSDUCR"/>
</dbReference>
<dbReference type="PROSITE" id="PS50111">
    <property type="entry name" value="CHEMOTAXIS_TRANSDUC_2"/>
    <property type="match status" value="1"/>
</dbReference>
<dbReference type="PANTHER" id="PTHR43531:SF14">
    <property type="entry name" value="METHYL-ACCEPTING CHEMOTAXIS PROTEIN I-RELATED"/>
    <property type="match status" value="1"/>
</dbReference>
<evidence type="ECO:0000313" key="5">
    <source>
        <dbReference type="EMBL" id="GBC63009.1"/>
    </source>
</evidence>
<comment type="similarity">
    <text evidence="2">Belongs to the methyl-accepting chemotaxis (MCP) protein family.</text>
</comment>
<organism evidence="5 6">
    <name type="scientific">Desulfonema ishimotonii</name>
    <dbReference type="NCBI Taxonomy" id="45657"/>
    <lineage>
        <taxon>Bacteria</taxon>
        <taxon>Pseudomonadati</taxon>
        <taxon>Thermodesulfobacteriota</taxon>
        <taxon>Desulfobacteria</taxon>
        <taxon>Desulfobacterales</taxon>
        <taxon>Desulfococcaceae</taxon>
        <taxon>Desulfonema</taxon>
    </lineage>
</organism>
<dbReference type="Pfam" id="PF00015">
    <property type="entry name" value="MCPsignal"/>
    <property type="match status" value="1"/>
</dbReference>
<dbReference type="OrthoDB" id="9765776at2"/>
<dbReference type="Proteomes" id="UP000288096">
    <property type="component" value="Unassembled WGS sequence"/>
</dbReference>
<keyword evidence="1" id="KW-0488">Methylation</keyword>
<dbReference type="InterPro" id="IPR004090">
    <property type="entry name" value="Chemotax_Me-accpt_rcpt"/>
</dbReference>
<accession>A0A401G1B0</accession>
<gene>
    <name evidence="5" type="ORF">DENIS_3998</name>
</gene>
<keyword evidence="3" id="KW-0807">Transducer</keyword>